<keyword evidence="3" id="KW-0547">Nucleotide-binding</keyword>
<dbReference type="InterPro" id="IPR036628">
    <property type="entry name" value="Clp_N_dom_sf"/>
</dbReference>
<keyword evidence="3" id="KW-0645">Protease</keyword>
<organism evidence="3 4">
    <name type="scientific">Urbifossiella limnaea</name>
    <dbReference type="NCBI Taxonomy" id="2528023"/>
    <lineage>
        <taxon>Bacteria</taxon>
        <taxon>Pseudomonadati</taxon>
        <taxon>Planctomycetota</taxon>
        <taxon>Planctomycetia</taxon>
        <taxon>Gemmatales</taxon>
        <taxon>Gemmataceae</taxon>
        <taxon>Urbifossiella</taxon>
    </lineage>
</organism>
<dbReference type="Proteomes" id="UP000319576">
    <property type="component" value="Chromosome"/>
</dbReference>
<reference evidence="3 4" key="1">
    <citation type="submission" date="2019-02" db="EMBL/GenBank/DDBJ databases">
        <title>Deep-cultivation of Planctomycetes and their phenomic and genomic characterization uncovers novel biology.</title>
        <authorList>
            <person name="Wiegand S."/>
            <person name="Jogler M."/>
            <person name="Boedeker C."/>
            <person name="Pinto D."/>
            <person name="Vollmers J."/>
            <person name="Rivas-Marin E."/>
            <person name="Kohn T."/>
            <person name="Peeters S.H."/>
            <person name="Heuer A."/>
            <person name="Rast P."/>
            <person name="Oberbeckmann S."/>
            <person name="Bunk B."/>
            <person name="Jeske O."/>
            <person name="Meyerdierks A."/>
            <person name="Storesund J.E."/>
            <person name="Kallscheuer N."/>
            <person name="Luecker S."/>
            <person name="Lage O.M."/>
            <person name="Pohl T."/>
            <person name="Merkel B.J."/>
            <person name="Hornburger P."/>
            <person name="Mueller R.-W."/>
            <person name="Bruemmer F."/>
            <person name="Labrenz M."/>
            <person name="Spormann A.M."/>
            <person name="Op den Camp H."/>
            <person name="Overmann J."/>
            <person name="Amann R."/>
            <person name="Jetten M.S.M."/>
            <person name="Mascher T."/>
            <person name="Medema M.H."/>
            <person name="Devos D.P."/>
            <person name="Kaster A.-K."/>
            <person name="Ovreas L."/>
            <person name="Rohde M."/>
            <person name="Galperin M.Y."/>
            <person name="Jogler C."/>
        </authorList>
    </citation>
    <scope>NUCLEOTIDE SEQUENCE [LARGE SCALE GENOMIC DNA]</scope>
    <source>
        <strain evidence="3 4">ETA_A1</strain>
    </source>
</reference>
<dbReference type="InterPro" id="IPR004176">
    <property type="entry name" value="Clp_R_N"/>
</dbReference>
<evidence type="ECO:0000259" key="2">
    <source>
        <dbReference type="PROSITE" id="PS51903"/>
    </source>
</evidence>
<dbReference type="Pfam" id="PF02861">
    <property type="entry name" value="Clp_N"/>
    <property type="match status" value="1"/>
</dbReference>
<sequence length="145" mass="15508">MSNPASDVMRLAHAEAVALGHAVIGTEHMLLGLTAAPDEPAARALAERGVYVGTLRTQVRRLTAPGPSEAPAGRLPHSPLAKQVVERAVWEARMREQNFVGPTHLMIALLAVEDSVAADVLRALGVDPEELRADVLREVGWPDTD</sequence>
<dbReference type="RefSeq" id="WP_145244267.1">
    <property type="nucleotide sequence ID" value="NZ_CP036273.1"/>
</dbReference>
<dbReference type="AlphaFoldDB" id="A0A517Y2Y4"/>
<dbReference type="Gene3D" id="1.10.1780.10">
    <property type="entry name" value="Clp, N-terminal domain"/>
    <property type="match status" value="1"/>
</dbReference>
<keyword evidence="4" id="KW-1185">Reference proteome</keyword>
<dbReference type="GO" id="GO:0005524">
    <property type="term" value="F:ATP binding"/>
    <property type="evidence" value="ECO:0007669"/>
    <property type="project" value="UniProtKB-KW"/>
</dbReference>
<feature type="domain" description="Clp R" evidence="2">
    <location>
        <begin position="1"/>
        <end position="141"/>
    </location>
</feature>
<evidence type="ECO:0000313" key="4">
    <source>
        <dbReference type="Proteomes" id="UP000319576"/>
    </source>
</evidence>
<dbReference type="GO" id="GO:0006508">
    <property type="term" value="P:proteolysis"/>
    <property type="evidence" value="ECO:0007669"/>
    <property type="project" value="UniProtKB-KW"/>
</dbReference>
<dbReference type="GO" id="GO:0008233">
    <property type="term" value="F:peptidase activity"/>
    <property type="evidence" value="ECO:0007669"/>
    <property type="project" value="UniProtKB-KW"/>
</dbReference>
<keyword evidence="1" id="KW-0677">Repeat</keyword>
<dbReference type="KEGG" id="uli:ETAA1_60850"/>
<evidence type="ECO:0000313" key="3">
    <source>
        <dbReference type="EMBL" id="QDU24072.1"/>
    </source>
</evidence>
<proteinExistence type="predicted"/>
<protein>
    <submittedName>
        <fullName evidence="3">ATP-dependent Clp protease ATP-binding subunit ClpC1</fullName>
    </submittedName>
</protein>
<dbReference type="EMBL" id="CP036273">
    <property type="protein sequence ID" value="QDU24072.1"/>
    <property type="molecule type" value="Genomic_DNA"/>
</dbReference>
<dbReference type="SUPFAM" id="SSF81923">
    <property type="entry name" value="Double Clp-N motif"/>
    <property type="match status" value="1"/>
</dbReference>
<gene>
    <name evidence="3" type="primary">clpC1</name>
    <name evidence="3" type="ORF">ETAA1_60850</name>
</gene>
<name>A0A517Y2Y4_9BACT</name>
<dbReference type="PROSITE" id="PS51903">
    <property type="entry name" value="CLP_R"/>
    <property type="match status" value="1"/>
</dbReference>
<evidence type="ECO:0000256" key="1">
    <source>
        <dbReference type="PROSITE-ProRule" id="PRU01251"/>
    </source>
</evidence>
<keyword evidence="3" id="KW-0378">Hydrolase</keyword>
<accession>A0A517Y2Y4</accession>
<keyword evidence="3" id="KW-0067">ATP-binding</keyword>
<dbReference type="OrthoDB" id="288174at2"/>